<dbReference type="RefSeq" id="WP_136349515.1">
    <property type="nucleotide sequence ID" value="NZ_SSOC01000006.1"/>
</dbReference>
<accession>A0A4S4AT06</accession>
<evidence type="ECO:0000313" key="3">
    <source>
        <dbReference type="Proteomes" id="UP000308430"/>
    </source>
</evidence>
<evidence type="ECO:0000313" key="2">
    <source>
        <dbReference type="EMBL" id="THF63035.1"/>
    </source>
</evidence>
<dbReference type="PROSITE" id="PS51819">
    <property type="entry name" value="VOC"/>
    <property type="match status" value="1"/>
</dbReference>
<dbReference type="InterPro" id="IPR037523">
    <property type="entry name" value="VOC_core"/>
</dbReference>
<dbReference type="Proteomes" id="UP000308430">
    <property type="component" value="Unassembled WGS sequence"/>
</dbReference>
<name>A0A4S4AT06_9RHOO</name>
<dbReference type="AlphaFoldDB" id="A0A4S4AT06"/>
<feature type="domain" description="VOC" evidence="1">
    <location>
        <begin position="2"/>
        <end position="124"/>
    </location>
</feature>
<protein>
    <submittedName>
        <fullName evidence="2">VOC family protein</fullName>
    </submittedName>
</protein>
<dbReference type="InterPro" id="IPR029068">
    <property type="entry name" value="Glyas_Bleomycin-R_OHBP_Dase"/>
</dbReference>
<dbReference type="CDD" id="cd07264">
    <property type="entry name" value="VOC_like"/>
    <property type="match status" value="1"/>
</dbReference>
<sequence length="128" mass="13918">MEFAYTILYVDDVAQALAFYEKAFGLRRRFLHESGDYGELDSGATALAFSSRRLMRELGKHPAAPDPHAPGFEIAFATADVHGALARALAAGATLEQEAREMPWGQTVAYVADPQGYLVELCTPVIQA</sequence>
<dbReference type="PANTHER" id="PTHR21366">
    <property type="entry name" value="GLYOXALASE FAMILY PROTEIN"/>
    <property type="match status" value="1"/>
</dbReference>
<comment type="caution">
    <text evidence="2">The sequence shown here is derived from an EMBL/GenBank/DDBJ whole genome shotgun (WGS) entry which is preliminary data.</text>
</comment>
<dbReference type="Gene3D" id="3.10.180.10">
    <property type="entry name" value="2,3-Dihydroxybiphenyl 1,2-Dioxygenase, domain 1"/>
    <property type="match status" value="1"/>
</dbReference>
<dbReference type="InterPro" id="IPR050383">
    <property type="entry name" value="GlyoxalaseI/FosfomycinResist"/>
</dbReference>
<dbReference type="SUPFAM" id="SSF54593">
    <property type="entry name" value="Glyoxalase/Bleomycin resistance protein/Dihydroxybiphenyl dioxygenase"/>
    <property type="match status" value="1"/>
</dbReference>
<proteinExistence type="predicted"/>
<dbReference type="EMBL" id="SSOC01000006">
    <property type="protein sequence ID" value="THF63035.1"/>
    <property type="molecule type" value="Genomic_DNA"/>
</dbReference>
<reference evidence="2 3" key="1">
    <citation type="submission" date="2019-04" db="EMBL/GenBank/DDBJ databases">
        <title>Azoarcus nasutitermitis sp. nov. isolated from termite nest.</title>
        <authorList>
            <person name="Lin S.-Y."/>
            <person name="Hameed A."/>
            <person name="Hsu Y.-H."/>
            <person name="Young C.-C."/>
        </authorList>
    </citation>
    <scope>NUCLEOTIDE SEQUENCE [LARGE SCALE GENOMIC DNA]</scope>
    <source>
        <strain evidence="2 3">CC-YHH838</strain>
    </source>
</reference>
<evidence type="ECO:0000259" key="1">
    <source>
        <dbReference type="PROSITE" id="PS51819"/>
    </source>
</evidence>
<organism evidence="2 3">
    <name type="scientific">Pseudothauera nasutitermitis</name>
    <dbReference type="NCBI Taxonomy" id="2565930"/>
    <lineage>
        <taxon>Bacteria</taxon>
        <taxon>Pseudomonadati</taxon>
        <taxon>Pseudomonadota</taxon>
        <taxon>Betaproteobacteria</taxon>
        <taxon>Rhodocyclales</taxon>
        <taxon>Zoogloeaceae</taxon>
        <taxon>Pseudothauera</taxon>
    </lineage>
</organism>
<keyword evidence="3" id="KW-1185">Reference proteome</keyword>
<dbReference type="PANTHER" id="PTHR21366:SF22">
    <property type="entry name" value="VOC DOMAIN-CONTAINING PROTEIN"/>
    <property type="match status" value="1"/>
</dbReference>
<dbReference type="OrthoDB" id="9798430at2"/>
<dbReference type="Pfam" id="PF00903">
    <property type="entry name" value="Glyoxalase"/>
    <property type="match status" value="1"/>
</dbReference>
<dbReference type="InterPro" id="IPR004360">
    <property type="entry name" value="Glyas_Fos-R_dOase_dom"/>
</dbReference>
<gene>
    <name evidence="2" type="ORF">E6C76_17415</name>
</gene>